<gene>
    <name evidence="9" type="ORF">HETIRDRAFT_41260</name>
</gene>
<dbReference type="Proteomes" id="UP000030671">
    <property type="component" value="Unassembled WGS sequence"/>
</dbReference>
<evidence type="ECO:0000313" key="9">
    <source>
        <dbReference type="EMBL" id="ETW87044.1"/>
    </source>
</evidence>
<dbReference type="GO" id="GO:0015137">
    <property type="term" value="F:citrate transmembrane transporter activity"/>
    <property type="evidence" value="ECO:0007669"/>
    <property type="project" value="UniProtKB-ARBA"/>
</dbReference>
<dbReference type="PANTHER" id="PTHR23502">
    <property type="entry name" value="MAJOR FACILITATOR SUPERFAMILY"/>
    <property type="match status" value="1"/>
</dbReference>
<evidence type="ECO:0000256" key="3">
    <source>
        <dbReference type="ARBA" id="ARBA00022692"/>
    </source>
</evidence>
<feature type="transmembrane region" description="Helical" evidence="7">
    <location>
        <begin position="385"/>
        <end position="410"/>
    </location>
</feature>
<keyword evidence="6" id="KW-0325">Glycoprotein</keyword>
<evidence type="ECO:0000256" key="4">
    <source>
        <dbReference type="ARBA" id="ARBA00022989"/>
    </source>
</evidence>
<keyword evidence="4 7" id="KW-1133">Transmembrane helix</keyword>
<dbReference type="PROSITE" id="PS50850">
    <property type="entry name" value="MFS"/>
    <property type="match status" value="1"/>
</dbReference>
<dbReference type="HOGENOM" id="CLU_008455_8_4_1"/>
<dbReference type="InterPro" id="IPR011701">
    <property type="entry name" value="MFS"/>
</dbReference>
<evidence type="ECO:0000313" key="10">
    <source>
        <dbReference type="Proteomes" id="UP000030671"/>
    </source>
</evidence>
<evidence type="ECO:0000256" key="6">
    <source>
        <dbReference type="ARBA" id="ARBA00023180"/>
    </source>
</evidence>
<dbReference type="GO" id="GO:0140115">
    <property type="term" value="P:export across plasma membrane"/>
    <property type="evidence" value="ECO:0007669"/>
    <property type="project" value="UniProtKB-ARBA"/>
</dbReference>
<dbReference type="OrthoDB" id="440553at2759"/>
<dbReference type="GeneID" id="20673042"/>
<feature type="transmembrane region" description="Helical" evidence="7">
    <location>
        <begin position="58"/>
        <end position="77"/>
    </location>
</feature>
<dbReference type="PRINTS" id="PR01036">
    <property type="entry name" value="TCRTETB"/>
</dbReference>
<keyword evidence="5 7" id="KW-0472">Membrane</keyword>
<dbReference type="FunFam" id="1.20.1250.20:FF:000172">
    <property type="entry name" value="MFS multidrug resistance transporter"/>
    <property type="match status" value="1"/>
</dbReference>
<dbReference type="InterPro" id="IPR036259">
    <property type="entry name" value="MFS_trans_sf"/>
</dbReference>
<feature type="transmembrane region" description="Helical" evidence="7">
    <location>
        <begin position="89"/>
        <end position="107"/>
    </location>
</feature>
<feature type="domain" description="Major facilitator superfamily (MFS) profile" evidence="8">
    <location>
        <begin position="23"/>
        <end position="471"/>
    </location>
</feature>
<dbReference type="InParanoid" id="W4KMW2"/>
<evidence type="ECO:0000256" key="7">
    <source>
        <dbReference type="SAM" id="Phobius"/>
    </source>
</evidence>
<dbReference type="Pfam" id="PF07690">
    <property type="entry name" value="MFS_1"/>
    <property type="match status" value="1"/>
</dbReference>
<feature type="transmembrane region" description="Helical" evidence="7">
    <location>
        <begin position="422"/>
        <end position="440"/>
    </location>
</feature>
<protein>
    <submittedName>
        <fullName evidence="9">Major facilitator superfamily tetracycline resistance protein</fullName>
    </submittedName>
</protein>
<feature type="transmembrane region" description="Helical" evidence="7">
    <location>
        <begin position="21"/>
        <end position="42"/>
    </location>
</feature>
<dbReference type="KEGG" id="hir:HETIRDRAFT_41260"/>
<keyword evidence="2" id="KW-0813">Transport</keyword>
<evidence type="ECO:0000259" key="8">
    <source>
        <dbReference type="PROSITE" id="PS50850"/>
    </source>
</evidence>
<feature type="transmembrane region" description="Helical" evidence="7">
    <location>
        <begin position="446"/>
        <end position="469"/>
    </location>
</feature>
<reference evidence="9 10" key="1">
    <citation type="journal article" date="2012" name="New Phytol.">
        <title>Insight into trade-off between wood decay and parasitism from the genome of a fungal forest pathogen.</title>
        <authorList>
            <person name="Olson A."/>
            <person name="Aerts A."/>
            <person name="Asiegbu F."/>
            <person name="Belbahri L."/>
            <person name="Bouzid O."/>
            <person name="Broberg A."/>
            <person name="Canback B."/>
            <person name="Coutinho P.M."/>
            <person name="Cullen D."/>
            <person name="Dalman K."/>
            <person name="Deflorio G."/>
            <person name="van Diepen L.T."/>
            <person name="Dunand C."/>
            <person name="Duplessis S."/>
            <person name="Durling M."/>
            <person name="Gonthier P."/>
            <person name="Grimwood J."/>
            <person name="Fossdal C.G."/>
            <person name="Hansson D."/>
            <person name="Henrissat B."/>
            <person name="Hietala A."/>
            <person name="Himmelstrand K."/>
            <person name="Hoffmeister D."/>
            <person name="Hogberg N."/>
            <person name="James T.Y."/>
            <person name="Karlsson M."/>
            <person name="Kohler A."/>
            <person name="Kues U."/>
            <person name="Lee Y.H."/>
            <person name="Lin Y.C."/>
            <person name="Lind M."/>
            <person name="Lindquist E."/>
            <person name="Lombard V."/>
            <person name="Lucas S."/>
            <person name="Lunden K."/>
            <person name="Morin E."/>
            <person name="Murat C."/>
            <person name="Park J."/>
            <person name="Raffaello T."/>
            <person name="Rouze P."/>
            <person name="Salamov A."/>
            <person name="Schmutz J."/>
            <person name="Solheim H."/>
            <person name="Stahlberg J."/>
            <person name="Velez H."/>
            <person name="de Vries R.P."/>
            <person name="Wiebenga A."/>
            <person name="Woodward S."/>
            <person name="Yakovlev I."/>
            <person name="Garbelotto M."/>
            <person name="Martin F."/>
            <person name="Grigoriev I.V."/>
            <person name="Stenlid J."/>
        </authorList>
    </citation>
    <scope>NUCLEOTIDE SEQUENCE [LARGE SCALE GENOMIC DNA]</scope>
    <source>
        <strain evidence="9 10">TC 32-1</strain>
    </source>
</reference>
<dbReference type="PANTHER" id="PTHR23502:SF51">
    <property type="entry name" value="QUINIDINE RESISTANCE PROTEIN 1-RELATED"/>
    <property type="match status" value="1"/>
</dbReference>
<keyword evidence="3 7" id="KW-0812">Transmembrane</keyword>
<evidence type="ECO:0000256" key="2">
    <source>
        <dbReference type="ARBA" id="ARBA00022448"/>
    </source>
</evidence>
<dbReference type="RefSeq" id="XP_009540330.1">
    <property type="nucleotide sequence ID" value="XM_009542035.1"/>
</dbReference>
<feature type="transmembrane region" description="Helical" evidence="7">
    <location>
        <begin position="292"/>
        <end position="314"/>
    </location>
</feature>
<feature type="transmembrane region" description="Helical" evidence="7">
    <location>
        <begin position="179"/>
        <end position="199"/>
    </location>
</feature>
<dbReference type="GO" id="GO:0005886">
    <property type="term" value="C:plasma membrane"/>
    <property type="evidence" value="ECO:0007669"/>
    <property type="project" value="TreeGrafter"/>
</dbReference>
<feature type="transmembrane region" description="Helical" evidence="7">
    <location>
        <begin position="249"/>
        <end position="272"/>
    </location>
</feature>
<dbReference type="FunFam" id="1.20.1720.10:FF:000009">
    <property type="entry name" value="MFS multidrug transporter"/>
    <property type="match status" value="1"/>
</dbReference>
<dbReference type="InterPro" id="IPR020846">
    <property type="entry name" value="MFS_dom"/>
</dbReference>
<dbReference type="SUPFAM" id="SSF103473">
    <property type="entry name" value="MFS general substrate transporter"/>
    <property type="match status" value="1"/>
</dbReference>
<feature type="transmembrane region" description="Helical" evidence="7">
    <location>
        <begin position="149"/>
        <end position="167"/>
    </location>
</feature>
<keyword evidence="10" id="KW-1185">Reference proteome</keyword>
<name>W4KMW2_HETIT</name>
<feature type="transmembrane region" description="Helical" evidence="7">
    <location>
        <begin position="357"/>
        <end position="373"/>
    </location>
</feature>
<comment type="subcellular location">
    <subcellularLocation>
        <location evidence="1">Membrane</location>
        <topology evidence="1">Multi-pass membrane protein</topology>
    </subcellularLocation>
</comment>
<organism evidence="9 10">
    <name type="scientific">Heterobasidion irregulare (strain TC 32-1)</name>
    <dbReference type="NCBI Taxonomy" id="747525"/>
    <lineage>
        <taxon>Eukaryota</taxon>
        <taxon>Fungi</taxon>
        <taxon>Dikarya</taxon>
        <taxon>Basidiomycota</taxon>
        <taxon>Agaricomycotina</taxon>
        <taxon>Agaricomycetes</taxon>
        <taxon>Russulales</taxon>
        <taxon>Bondarzewiaceae</taxon>
        <taxon>Heterobasidion</taxon>
        <taxon>Heterobasidion annosum species complex</taxon>
    </lineage>
</organism>
<accession>W4KMW2</accession>
<evidence type="ECO:0000256" key="1">
    <source>
        <dbReference type="ARBA" id="ARBA00004141"/>
    </source>
</evidence>
<proteinExistence type="predicted"/>
<dbReference type="AlphaFoldDB" id="W4KMW2"/>
<dbReference type="eggNOG" id="KOG0255">
    <property type="taxonomic scope" value="Eukaryota"/>
</dbReference>
<feature type="transmembrane region" description="Helical" evidence="7">
    <location>
        <begin position="113"/>
        <end position="137"/>
    </location>
</feature>
<evidence type="ECO:0000256" key="5">
    <source>
        <dbReference type="ARBA" id="ARBA00023136"/>
    </source>
</evidence>
<sequence>MQQPTVSAEKQYSVFTQHEKWFLVGTASVAGVFSPLTANIYFPAIPTIASQFRKSIEMINLTVTIYMVMQGISPMFWGTLSDRWGRRPMILACMIVLSLSCVGLALVPTSAYWLLMLLRCIQAAGSASTIALGAGVIADIASPSERGGLFGLFSMGPMIGPCLGPVIGGGLAQGLGWRAIFWFLCISSAACALVILLLLPETLRSLVGDGSIVPSAFYRPLIPIIGKSRQPTAPNNRPLPKPFANPLRLFTYPDIVILLIFNGVLYAVFYSVTTTISSLFADVYPFLDQTDIGLCFLAIGGGMVFGSVITGRFLDRDYAAIKNSMIKKAQSDPEKRDVKDVTKDENFPIEMARLRTMPIYVAVFVACTIGYGWCLKARVSLAGPLILQIIIGYVTNAVMNTIQTLLLDLAPSQGSSITACNNLIRCSLGAALVSVIDLILKAMGPGWTYVLLGGICVAVSPLMWVEIRWGPVWREGRRRRLADRN</sequence>
<dbReference type="Gene3D" id="1.20.1250.20">
    <property type="entry name" value="MFS general substrate transporter like domains"/>
    <property type="match status" value="1"/>
</dbReference>
<dbReference type="EMBL" id="KI925454">
    <property type="protein sequence ID" value="ETW87044.1"/>
    <property type="molecule type" value="Genomic_DNA"/>
</dbReference>